<dbReference type="Pfam" id="PF07963">
    <property type="entry name" value="N_methyl"/>
    <property type="match status" value="1"/>
</dbReference>
<protein>
    <submittedName>
        <fullName evidence="7">Prepilin-type N-terminal cleavage/methylation domain-containing protein</fullName>
    </submittedName>
</protein>
<dbReference type="InterPro" id="IPR012902">
    <property type="entry name" value="N_methyl_site"/>
</dbReference>
<dbReference type="Proteomes" id="UP000769766">
    <property type="component" value="Unassembled WGS sequence"/>
</dbReference>
<evidence type="ECO:0000256" key="4">
    <source>
        <dbReference type="ARBA" id="ARBA00022989"/>
    </source>
</evidence>
<proteinExistence type="predicted"/>
<keyword evidence="5 6" id="KW-0472">Membrane</keyword>
<name>A0A932CLH0_UNCTE</name>
<dbReference type="AlphaFoldDB" id="A0A932CLH0"/>
<evidence type="ECO:0000256" key="5">
    <source>
        <dbReference type="ARBA" id="ARBA00023136"/>
    </source>
</evidence>
<dbReference type="PROSITE" id="PS00409">
    <property type="entry name" value="PROKAR_NTER_METHYL"/>
    <property type="match status" value="1"/>
</dbReference>
<sequence length="140" mass="14540">MLKDTRNVLREQRGFTLVELMVVLIVIAVLAAVAVPLYTGYVNQARANEAVQGIGAIAQAAESRRAAIGTYPGTLTVANYITVAGTANFAYAYDGSGANPTVTATGQNDLAGTDTIVCTLRAGQKPLWSGTGTFAEFVGP</sequence>
<dbReference type="GO" id="GO:0043683">
    <property type="term" value="P:type IV pilus assembly"/>
    <property type="evidence" value="ECO:0007669"/>
    <property type="project" value="InterPro"/>
</dbReference>
<keyword evidence="3 6" id="KW-0812">Transmembrane</keyword>
<feature type="transmembrane region" description="Helical" evidence="6">
    <location>
        <begin position="20"/>
        <end position="41"/>
    </location>
</feature>
<organism evidence="7 8">
    <name type="scientific">Tectimicrobiota bacterium</name>
    <dbReference type="NCBI Taxonomy" id="2528274"/>
    <lineage>
        <taxon>Bacteria</taxon>
        <taxon>Pseudomonadati</taxon>
        <taxon>Nitrospinota/Tectimicrobiota group</taxon>
        <taxon>Candidatus Tectimicrobiota</taxon>
    </lineage>
</organism>
<dbReference type="EMBL" id="JACPRF010000053">
    <property type="protein sequence ID" value="MBI2875598.1"/>
    <property type="molecule type" value="Genomic_DNA"/>
</dbReference>
<comment type="caution">
    <text evidence="7">The sequence shown here is derived from an EMBL/GenBank/DDBJ whole genome shotgun (WGS) entry which is preliminary data.</text>
</comment>
<dbReference type="PANTHER" id="PTHR30093:SF44">
    <property type="entry name" value="TYPE II SECRETION SYSTEM CORE PROTEIN G"/>
    <property type="match status" value="1"/>
</dbReference>
<evidence type="ECO:0000256" key="1">
    <source>
        <dbReference type="ARBA" id="ARBA00004167"/>
    </source>
</evidence>
<reference evidence="7" key="1">
    <citation type="submission" date="2020-07" db="EMBL/GenBank/DDBJ databases">
        <title>Huge and variable diversity of episymbiotic CPR bacteria and DPANN archaea in groundwater ecosystems.</title>
        <authorList>
            <person name="He C.Y."/>
            <person name="Keren R."/>
            <person name="Whittaker M."/>
            <person name="Farag I.F."/>
            <person name="Doudna J."/>
            <person name="Cate J.H.D."/>
            <person name="Banfield J.F."/>
        </authorList>
    </citation>
    <scope>NUCLEOTIDE SEQUENCE</scope>
    <source>
        <strain evidence="7">NC_groundwater_672_Ag_B-0.1um_62_36</strain>
    </source>
</reference>
<evidence type="ECO:0000313" key="8">
    <source>
        <dbReference type="Proteomes" id="UP000769766"/>
    </source>
</evidence>
<keyword evidence="4 6" id="KW-1133">Transmembrane helix</keyword>
<dbReference type="InterPro" id="IPR031982">
    <property type="entry name" value="PilE-like"/>
</dbReference>
<dbReference type="SUPFAM" id="SSF54523">
    <property type="entry name" value="Pili subunits"/>
    <property type="match status" value="1"/>
</dbReference>
<gene>
    <name evidence="7" type="ORF">HYY20_01810</name>
</gene>
<accession>A0A932CLH0</accession>
<dbReference type="PANTHER" id="PTHR30093">
    <property type="entry name" value="GENERAL SECRETION PATHWAY PROTEIN G"/>
    <property type="match status" value="1"/>
</dbReference>
<keyword evidence="2" id="KW-0488">Methylation</keyword>
<evidence type="ECO:0000256" key="2">
    <source>
        <dbReference type="ARBA" id="ARBA00022481"/>
    </source>
</evidence>
<dbReference type="Gene3D" id="3.30.700.10">
    <property type="entry name" value="Glycoprotein, Type 4 Pilin"/>
    <property type="match status" value="1"/>
</dbReference>
<evidence type="ECO:0000256" key="6">
    <source>
        <dbReference type="SAM" id="Phobius"/>
    </source>
</evidence>
<dbReference type="NCBIfam" id="TIGR02532">
    <property type="entry name" value="IV_pilin_GFxxxE"/>
    <property type="match status" value="1"/>
</dbReference>
<dbReference type="InterPro" id="IPR045584">
    <property type="entry name" value="Pilin-like"/>
</dbReference>
<comment type="subcellular location">
    <subcellularLocation>
        <location evidence="1">Membrane</location>
        <topology evidence="1">Single-pass membrane protein</topology>
    </subcellularLocation>
</comment>
<dbReference type="GO" id="GO:0016020">
    <property type="term" value="C:membrane"/>
    <property type="evidence" value="ECO:0007669"/>
    <property type="project" value="UniProtKB-SubCell"/>
</dbReference>
<evidence type="ECO:0000256" key="3">
    <source>
        <dbReference type="ARBA" id="ARBA00022692"/>
    </source>
</evidence>
<dbReference type="Pfam" id="PF16732">
    <property type="entry name" value="ComP_DUS"/>
    <property type="match status" value="1"/>
</dbReference>
<evidence type="ECO:0000313" key="7">
    <source>
        <dbReference type="EMBL" id="MBI2875598.1"/>
    </source>
</evidence>